<evidence type="ECO:0000259" key="2">
    <source>
        <dbReference type="Pfam" id="PF01326"/>
    </source>
</evidence>
<dbReference type="GO" id="GO:0016301">
    <property type="term" value="F:kinase activity"/>
    <property type="evidence" value="ECO:0007669"/>
    <property type="project" value="InterPro"/>
</dbReference>
<dbReference type="InterPro" id="IPR002192">
    <property type="entry name" value="PPDK_AMP/ATP-bd"/>
</dbReference>
<dbReference type="EMBL" id="VGIR01000019">
    <property type="protein sequence ID" value="MBM3331127.1"/>
    <property type="molecule type" value="Genomic_DNA"/>
</dbReference>
<name>A0A937XDE5_UNCW3</name>
<dbReference type="Proteomes" id="UP000779900">
    <property type="component" value="Unassembled WGS sequence"/>
</dbReference>
<dbReference type="SUPFAM" id="SSF52009">
    <property type="entry name" value="Phosphohistidine domain"/>
    <property type="match status" value="1"/>
</dbReference>
<dbReference type="InterPro" id="IPR008279">
    <property type="entry name" value="PEP-util_enz_mobile_dom"/>
</dbReference>
<dbReference type="InterPro" id="IPR036637">
    <property type="entry name" value="Phosphohistidine_dom_sf"/>
</dbReference>
<evidence type="ECO:0000259" key="1">
    <source>
        <dbReference type="Pfam" id="PF00391"/>
    </source>
</evidence>
<evidence type="ECO:0008006" key="5">
    <source>
        <dbReference type="Google" id="ProtNLM"/>
    </source>
</evidence>
<sequence length="887" mass="96869">MWPRHTDRAYPMASVIPLGRVSADAGALAGAKALNLAAMMRARLPVPDGFSVTAEAYRAHVSALRLGRPQRDCLAAIRELITASELATETAAEIRAAFRRLRTPLVAVRSSGTAEDLPGHSFAGLYDTYLRSTDADGCIGLVKQCWASLWTERAFDYRDKNGFEHAKAAMAVVVQQLVAADAAGVIFTADPVSGSANRIVIEACWGLGEALVSGKVTPDRLVIDRDTERVVERFVSTKSVETAFSPTGSPVEQTVPAARADKPSISDAIALKLARQALRAEKLFGSPQDIEWALAGPNLFLLQSRPITTLGKPPGRTVGAEAKSWEDRQVWSNTNSAEVLPGVLTPLVWSTVGEFIGDLLGSVIGRLGISFGDNPFIGEVAGRAYTNLNTFTGMVRRMPFASRMNQAQMFGGQNLKPEDRAKLELGADDLPDIKVSPLKTLLKLPGFLLWMSRHGPGRGREWIAASLDAYEKKPRPDLTRLSEQELSDKAIATLLQMRVGGEGLGYALGGMMFTSVLYDLCKRWFNDPTGINASRLLAGTGELRSAEAGIDLWRLGRLVADSPELRETVLPAGSWTDLRPRLEITEPGRDFLARWDRFLHLHGHHARGEMDMYNPRWREQPDYVLDVVRSFARAGDKADPEVDQRRHAEEREHLKVALMARLRNPVKRWVFDYVVRKAQLSASIRENVKDAAIRVFADTRALVVELGRRLAARGVFADADDIFFLRFPEIEPVVSETAGNDVRARVAERRAEHERNLALSPPAIIVGKYDPVKHKPDTVDASAELKGLAVSPGIVTGPARVILHAGTEQVVPGEILVAPFTDPGWTPYFIPAAGIVMDQGGLLSHGSIVAREYGIPAVVNVGPATKLIKTGQLIQVDGDTGRVRILK</sequence>
<evidence type="ECO:0000313" key="3">
    <source>
        <dbReference type="EMBL" id="MBM3331127.1"/>
    </source>
</evidence>
<proteinExistence type="predicted"/>
<dbReference type="PANTHER" id="PTHR43615">
    <property type="entry name" value="PHOSPHOENOLPYRUVATE SYNTHASE-RELATED"/>
    <property type="match status" value="1"/>
</dbReference>
<reference evidence="3" key="1">
    <citation type="submission" date="2019-03" db="EMBL/GenBank/DDBJ databases">
        <title>Lake Tanganyika Metagenome-Assembled Genomes (MAGs).</title>
        <authorList>
            <person name="Tran P."/>
        </authorList>
    </citation>
    <scope>NUCLEOTIDE SEQUENCE</scope>
    <source>
        <strain evidence="3">K_DeepCast_150m_m2_040</strain>
    </source>
</reference>
<dbReference type="Pfam" id="PF01326">
    <property type="entry name" value="PPDK_N"/>
    <property type="match status" value="1"/>
</dbReference>
<protein>
    <recommendedName>
        <fullName evidence="5">Phosphoenolpyruvate synthase</fullName>
    </recommendedName>
</protein>
<dbReference type="PANTHER" id="PTHR43615:SF1">
    <property type="entry name" value="PPDK_N DOMAIN-CONTAINING PROTEIN"/>
    <property type="match status" value="1"/>
</dbReference>
<evidence type="ECO:0000313" key="4">
    <source>
        <dbReference type="Proteomes" id="UP000779900"/>
    </source>
</evidence>
<dbReference type="Pfam" id="PF00391">
    <property type="entry name" value="PEP-utilizers"/>
    <property type="match status" value="1"/>
</dbReference>
<dbReference type="Gene3D" id="3.30.1490.20">
    <property type="entry name" value="ATP-grasp fold, A domain"/>
    <property type="match status" value="1"/>
</dbReference>
<dbReference type="Gene3D" id="3.30.470.20">
    <property type="entry name" value="ATP-grasp fold, B domain"/>
    <property type="match status" value="1"/>
</dbReference>
<organism evidence="3 4">
    <name type="scientific">candidate division WOR-3 bacterium</name>
    <dbReference type="NCBI Taxonomy" id="2052148"/>
    <lineage>
        <taxon>Bacteria</taxon>
        <taxon>Bacteria division WOR-3</taxon>
    </lineage>
</organism>
<comment type="caution">
    <text evidence="3">The sequence shown here is derived from an EMBL/GenBank/DDBJ whole genome shotgun (WGS) entry which is preliminary data.</text>
</comment>
<dbReference type="InterPro" id="IPR013815">
    <property type="entry name" value="ATP_grasp_subdomain_1"/>
</dbReference>
<dbReference type="AlphaFoldDB" id="A0A937XDE5"/>
<dbReference type="InterPro" id="IPR051549">
    <property type="entry name" value="PEP_Utilizing_Enz"/>
</dbReference>
<dbReference type="GO" id="GO:0005524">
    <property type="term" value="F:ATP binding"/>
    <property type="evidence" value="ECO:0007669"/>
    <property type="project" value="InterPro"/>
</dbReference>
<accession>A0A937XDE5</accession>
<dbReference type="SUPFAM" id="SSF56059">
    <property type="entry name" value="Glutathione synthetase ATP-binding domain-like"/>
    <property type="match status" value="1"/>
</dbReference>
<feature type="domain" description="PEP-utilising enzyme mobile" evidence="1">
    <location>
        <begin position="812"/>
        <end position="881"/>
    </location>
</feature>
<dbReference type="Gene3D" id="3.50.30.10">
    <property type="entry name" value="Phosphohistidine domain"/>
    <property type="match status" value="1"/>
</dbReference>
<feature type="domain" description="Pyruvate phosphate dikinase AMP/ATP-binding" evidence="2">
    <location>
        <begin position="28"/>
        <end position="313"/>
    </location>
</feature>
<gene>
    <name evidence="3" type="ORF">FJY68_04645</name>
</gene>